<accession>A0A3M7PQT4</accession>
<protein>
    <submittedName>
        <fullName evidence="2">Pogo transposable element with KRAB domain isoform X2</fullName>
    </submittedName>
</protein>
<comment type="caution">
    <text evidence="2">The sequence shown here is derived from an EMBL/GenBank/DDBJ whole genome shotgun (WGS) entry which is preliminary data.</text>
</comment>
<keyword evidence="3" id="KW-1185">Reference proteome</keyword>
<dbReference type="OrthoDB" id="71166at2759"/>
<dbReference type="AlphaFoldDB" id="A0A3M7PQT4"/>
<evidence type="ECO:0000313" key="3">
    <source>
        <dbReference type="Proteomes" id="UP000276133"/>
    </source>
</evidence>
<sequence length="189" mass="21691">MDETSIYLDCPSRYTFTDKGAKRVKVDTKGAEMVRISAAFTASACGNKFPIYLIIPRTNELENYTPPANIRILYKSTTTFNEDTICEYLETIMSNRKGSFLYLDSARCHITTSVKDMFNRLDLEQFIIPPRMTNILQPADVSWFAKVKKADCAKWSQWSRNSPKTYTIHGNSKSPGYVLAIQWLSEIWD</sequence>
<feature type="non-terminal residue" evidence="2">
    <location>
        <position position="189"/>
    </location>
</feature>
<dbReference type="GO" id="GO:0003676">
    <property type="term" value="F:nucleic acid binding"/>
    <property type="evidence" value="ECO:0007669"/>
    <property type="project" value="InterPro"/>
</dbReference>
<feature type="domain" description="DDE-1" evidence="1">
    <location>
        <begin position="66"/>
        <end position="188"/>
    </location>
</feature>
<gene>
    <name evidence="2" type="ORF">BpHYR1_013221</name>
</gene>
<evidence type="ECO:0000313" key="2">
    <source>
        <dbReference type="EMBL" id="RNA01384.1"/>
    </source>
</evidence>
<evidence type="ECO:0000259" key="1">
    <source>
        <dbReference type="Pfam" id="PF03184"/>
    </source>
</evidence>
<organism evidence="2 3">
    <name type="scientific">Brachionus plicatilis</name>
    <name type="common">Marine rotifer</name>
    <name type="synonym">Brachionus muelleri</name>
    <dbReference type="NCBI Taxonomy" id="10195"/>
    <lineage>
        <taxon>Eukaryota</taxon>
        <taxon>Metazoa</taxon>
        <taxon>Spiralia</taxon>
        <taxon>Gnathifera</taxon>
        <taxon>Rotifera</taxon>
        <taxon>Eurotatoria</taxon>
        <taxon>Monogononta</taxon>
        <taxon>Pseudotrocha</taxon>
        <taxon>Ploima</taxon>
        <taxon>Brachionidae</taxon>
        <taxon>Brachionus</taxon>
    </lineage>
</organism>
<reference evidence="2 3" key="1">
    <citation type="journal article" date="2018" name="Sci. Rep.">
        <title>Genomic signatures of local adaptation to the degree of environmental predictability in rotifers.</title>
        <authorList>
            <person name="Franch-Gras L."/>
            <person name="Hahn C."/>
            <person name="Garcia-Roger E.M."/>
            <person name="Carmona M.J."/>
            <person name="Serra M."/>
            <person name="Gomez A."/>
        </authorList>
    </citation>
    <scope>NUCLEOTIDE SEQUENCE [LARGE SCALE GENOMIC DNA]</scope>
    <source>
        <strain evidence="2">HYR1</strain>
    </source>
</reference>
<dbReference type="Proteomes" id="UP000276133">
    <property type="component" value="Unassembled WGS sequence"/>
</dbReference>
<proteinExistence type="predicted"/>
<name>A0A3M7PQT4_BRAPC</name>
<dbReference type="Pfam" id="PF03184">
    <property type="entry name" value="DDE_1"/>
    <property type="match status" value="1"/>
</dbReference>
<dbReference type="EMBL" id="REGN01009351">
    <property type="protein sequence ID" value="RNA01384.1"/>
    <property type="molecule type" value="Genomic_DNA"/>
</dbReference>
<dbReference type="InterPro" id="IPR004875">
    <property type="entry name" value="DDE_SF_endonuclease_dom"/>
</dbReference>